<sequence length="107" mass="11950">MGAKIIAQGTRTGIIELASRPFTFQEFAQATEKALGYRLQMSKVSFETLKNNVEKLSLTPLELMMITNFTQYMLNGNNGEDIATPTEFEAILGRPLTSLSEVLKEFI</sequence>
<evidence type="ECO:0000313" key="1">
    <source>
        <dbReference type="EMBL" id="QAR31759.1"/>
    </source>
</evidence>
<dbReference type="InterPro" id="IPR036291">
    <property type="entry name" value="NAD(P)-bd_dom_sf"/>
</dbReference>
<proteinExistence type="predicted"/>
<gene>
    <name evidence="1" type="ORF">EQP59_10605</name>
</gene>
<reference evidence="1 2" key="1">
    <citation type="submission" date="2019-01" db="EMBL/GenBank/DDBJ databases">
        <title>Whole Genome of Ornithobacterium rhinotracheale FARPER-174b.</title>
        <authorList>
            <person name="Tataje-Lavanda L.A."/>
            <person name="Montalvan A."/>
            <person name="Montesinos R."/>
            <person name="Zimic M."/>
            <person name="Fernandez-Sanchez M."/>
            <person name="Fernandez-Diaz M."/>
        </authorList>
    </citation>
    <scope>NUCLEOTIDE SEQUENCE [LARGE SCALE GENOMIC DNA]</scope>
    <source>
        <strain evidence="1 2">FARPER-174b</strain>
    </source>
</reference>
<name>A0A410JUT7_ORNRH</name>
<protein>
    <recommendedName>
        <fullName evidence="3">NmrA-like domain-containing protein</fullName>
    </recommendedName>
</protein>
<dbReference type="RefSeq" id="WP_128502197.1">
    <property type="nucleotide sequence ID" value="NZ_CP035107.1"/>
</dbReference>
<organism evidence="1 2">
    <name type="scientific">Ornithobacterium rhinotracheale</name>
    <dbReference type="NCBI Taxonomy" id="28251"/>
    <lineage>
        <taxon>Bacteria</taxon>
        <taxon>Pseudomonadati</taxon>
        <taxon>Bacteroidota</taxon>
        <taxon>Flavobacteriia</taxon>
        <taxon>Flavobacteriales</taxon>
        <taxon>Weeksellaceae</taxon>
        <taxon>Ornithobacterium</taxon>
    </lineage>
</organism>
<dbReference type="Gene3D" id="3.40.50.720">
    <property type="entry name" value="NAD(P)-binding Rossmann-like Domain"/>
    <property type="match status" value="1"/>
</dbReference>
<dbReference type="SUPFAM" id="SSF51735">
    <property type="entry name" value="NAD(P)-binding Rossmann-fold domains"/>
    <property type="match status" value="1"/>
</dbReference>
<evidence type="ECO:0008006" key="3">
    <source>
        <dbReference type="Google" id="ProtNLM"/>
    </source>
</evidence>
<dbReference type="AlphaFoldDB" id="A0A410JUT7"/>
<dbReference type="Proteomes" id="UP000287701">
    <property type="component" value="Chromosome"/>
</dbReference>
<dbReference type="EMBL" id="CP035107">
    <property type="protein sequence ID" value="QAR31759.1"/>
    <property type="molecule type" value="Genomic_DNA"/>
</dbReference>
<accession>A0A410JUT7</accession>
<evidence type="ECO:0000313" key="2">
    <source>
        <dbReference type="Proteomes" id="UP000287701"/>
    </source>
</evidence>